<accession>A0A3E1NUU7</accession>
<dbReference type="Pfam" id="PF18962">
    <property type="entry name" value="Por_Secre_tail"/>
    <property type="match status" value="1"/>
</dbReference>
<feature type="domain" description="Secretion system C-terminal sorting" evidence="1">
    <location>
        <begin position="1150"/>
        <end position="1218"/>
    </location>
</feature>
<dbReference type="AlphaFoldDB" id="A0A3E1NUU7"/>
<evidence type="ECO:0000259" key="1">
    <source>
        <dbReference type="Pfam" id="PF18962"/>
    </source>
</evidence>
<organism evidence="2 3">
    <name type="scientific">Chitinophaga silvisoli</name>
    <dbReference type="NCBI Taxonomy" id="2291814"/>
    <lineage>
        <taxon>Bacteria</taxon>
        <taxon>Pseudomonadati</taxon>
        <taxon>Bacteroidota</taxon>
        <taxon>Chitinophagia</taxon>
        <taxon>Chitinophagales</taxon>
        <taxon>Chitinophagaceae</taxon>
        <taxon>Chitinophaga</taxon>
    </lineage>
</organism>
<sequence>MKFVTTVIILLLHLSGFAQLSVNVYAHLTQTGSIGSLSFDKTMTLGASPMSATGGPVYKAIVSHIPPFLLYRDDAMIGTVSSGNVYPVGAIRGDIQFYGGERSTGYFSVRYVYEMVAPHRVIAELSSGTQTCVNSAITLRSADNWPLLNDYIVSSGVVWEYSLNGTAAWVALDSTSSYSYSFVPMLYMNVTGVVNVRFRCRMKAEYDNQVYYSPYSAASDFYTIIPAAPLVKSMSELLVTPACAGKANGEIYLPGTAISSAEPLMYWLLRPGNVTTVCTTNCGDLVDWSNGADSVSKGVSIAGVKAGAYTLWLVNSGGSAGNCLTPVKVVVPEVAALSLAIKSVTPIGCNGGRDGVISVQASGGAGYSYGLKTPGGDVLYNTSGTWQDLGAGTYEAMVSDTACNDVQRVSITLTEPAKIVGTIHVAESSCNLEPDGRIDITAPGAGIHLYNEAGVLQDSLSGLSAGKYTIRLFDIAHPVCPAWDTLLSIRGPVPLELQLINADSVSCQGANDGHLRVSGNGSLYVLTGPVQMTNTTGDFDHLPAGEYTVQVRRNNTGCGDVVSGQFTIYERPPLALKLESIPVTCYNAANGYLQANVSGGTGTYNYTWEKLREPGWFAVGRQIEDVGPGTYRVRVTDRECSVTSDTVVFTNPLPVSVDDVSIREAVCLEAGATFDVRASGGDGKYTIAYSGDHGETYTPLGPITVAGEYDIRVEDGRGCMAWAADTYTITLPDSLYFQTNVSNITCRGNDDGRIDISASGNAYALSFSLDNELWQASPVFDGLLAGAYTVYVMDDRGCKKSSAVQVSEDTTRQALKVSITGNKGVYCGADTTGMLSFITTGGTAPYTYSLDHTNWRTTPSFSGLAAGSYTIYAKDDFGCATKYDAVITAEDPALNLTARVMPVRCYGTATGALDITATGGDGVYHYTWQETALNTGNLDGLQAGQYHLLLSDGAGCRVSGEYTIPEPSLLTMKLKTSGVCDGLEDGIVGVLAEGGTAAYAYSLGDANWGSDSIFTHLAAGKYTVAVKDANDCFLEEEVMLNKRNTQPLVNFLVVSQDNVTDTLAVREICLPAPDTVSWEFSPGAEWLGTDPYNAPLIRFNRQGDYWIKMYASFGTCTYNLQKGINILPYDPLSLPVYQLPASIIDTVMVSPNPNRGYFTCKVQLNRKQQTTISVYDLNGRMLARKQYAPALLIADSFDLGNVLSGMHLLRVLTENDSKDVPFIISQF</sequence>
<reference evidence="2 3" key="1">
    <citation type="submission" date="2018-08" db="EMBL/GenBank/DDBJ databases">
        <title>Chitinophaga sp. K20C18050901, a novel bacterium isolated from forest soil.</title>
        <authorList>
            <person name="Wang C."/>
        </authorList>
    </citation>
    <scope>NUCLEOTIDE SEQUENCE [LARGE SCALE GENOMIC DNA]</scope>
    <source>
        <strain evidence="2 3">K20C18050901</strain>
    </source>
</reference>
<dbReference type="InterPro" id="IPR025667">
    <property type="entry name" value="SprB_repeat"/>
</dbReference>
<dbReference type="NCBIfam" id="TIGR04183">
    <property type="entry name" value="Por_Secre_tail"/>
    <property type="match status" value="1"/>
</dbReference>
<comment type="caution">
    <text evidence="2">The sequence shown here is derived from an EMBL/GenBank/DDBJ whole genome shotgun (WGS) entry which is preliminary data.</text>
</comment>
<dbReference type="InterPro" id="IPR026444">
    <property type="entry name" value="Secre_tail"/>
</dbReference>
<dbReference type="OrthoDB" id="7794186at2"/>
<proteinExistence type="predicted"/>
<gene>
    <name evidence="2" type="ORF">DXN04_26500</name>
</gene>
<dbReference type="Proteomes" id="UP000261174">
    <property type="component" value="Unassembled WGS sequence"/>
</dbReference>
<dbReference type="EMBL" id="QTJV01000012">
    <property type="protein sequence ID" value="RFM31721.1"/>
    <property type="molecule type" value="Genomic_DNA"/>
</dbReference>
<protein>
    <submittedName>
        <fullName evidence="2">T9SS C-terminal target domain-containing protein</fullName>
    </submittedName>
</protein>
<dbReference type="Pfam" id="PF13573">
    <property type="entry name" value="SprB"/>
    <property type="match status" value="3"/>
</dbReference>
<dbReference type="RefSeq" id="WP_116856429.1">
    <property type="nucleotide sequence ID" value="NZ_QTJV01000012.1"/>
</dbReference>
<name>A0A3E1NUU7_9BACT</name>
<evidence type="ECO:0000313" key="3">
    <source>
        <dbReference type="Proteomes" id="UP000261174"/>
    </source>
</evidence>
<keyword evidence="3" id="KW-1185">Reference proteome</keyword>
<evidence type="ECO:0000313" key="2">
    <source>
        <dbReference type="EMBL" id="RFM31721.1"/>
    </source>
</evidence>